<dbReference type="Pfam" id="PF09411">
    <property type="entry name" value="PagL"/>
    <property type="match status" value="1"/>
</dbReference>
<evidence type="ECO:0000313" key="3">
    <source>
        <dbReference type="Proteomes" id="UP000246278"/>
    </source>
</evidence>
<dbReference type="Gene3D" id="2.40.160.20">
    <property type="match status" value="1"/>
</dbReference>
<gene>
    <name evidence="2" type="ORF">CR164_10710</name>
</gene>
<dbReference type="SUPFAM" id="SSF56925">
    <property type="entry name" value="OMPA-like"/>
    <property type="match status" value="1"/>
</dbReference>
<dbReference type="InterPro" id="IPR018550">
    <property type="entry name" value="Lipid-A_deacylase-rel"/>
</dbReference>
<proteinExistence type="predicted"/>
<keyword evidence="2" id="KW-0378">Hydrolase</keyword>
<sequence length="202" mass="22317">MHVRKVVIKLVFSCFFLLPQVASADSSTRVHAFTDRTEPFRFSELSFSSGYARGELKRDDDLEVIPFSVRVGFDISEFVGISGPGVLQFGIEPFVNTIIAPDDGVETGLNVGFRYITPLTDEISFYGEISSGPAYFSIDTVEQGDDGFNFMSQFGAGFQFELTHDLAFNAGYRFRHLSNAGFSDPNDGINTNAFITGISFSY</sequence>
<accession>A0A317T3X8</accession>
<dbReference type="AlphaFoldDB" id="A0A317T3X8"/>
<keyword evidence="1" id="KW-0732">Signal</keyword>
<protein>
    <submittedName>
        <fullName evidence="2">Acyloxyacyl hydrolase</fullName>
    </submittedName>
</protein>
<dbReference type="GO" id="GO:0016787">
    <property type="term" value="F:hydrolase activity"/>
    <property type="evidence" value="ECO:0007669"/>
    <property type="project" value="UniProtKB-KW"/>
</dbReference>
<dbReference type="RefSeq" id="WP_110023983.1">
    <property type="nucleotide sequence ID" value="NZ_PDNZ01000007.1"/>
</dbReference>
<organism evidence="2 3">
    <name type="scientific">Prosthecochloris marina</name>
    <dbReference type="NCBI Taxonomy" id="2017681"/>
    <lineage>
        <taxon>Bacteria</taxon>
        <taxon>Pseudomonadati</taxon>
        <taxon>Chlorobiota</taxon>
        <taxon>Chlorobiia</taxon>
        <taxon>Chlorobiales</taxon>
        <taxon>Chlorobiaceae</taxon>
        <taxon>Prosthecochloris</taxon>
    </lineage>
</organism>
<reference evidence="3" key="1">
    <citation type="submission" date="2017-10" db="EMBL/GenBank/DDBJ databases">
        <authorList>
            <person name="Gaisin V.A."/>
            <person name="Rysina M.S."/>
            <person name="Grouzdev D.S."/>
        </authorList>
    </citation>
    <scope>NUCLEOTIDE SEQUENCE [LARGE SCALE GENOMIC DNA]</scope>
    <source>
        <strain evidence="3">V1</strain>
    </source>
</reference>
<dbReference type="EMBL" id="PDNZ01000007">
    <property type="protein sequence ID" value="PWW81489.1"/>
    <property type="molecule type" value="Genomic_DNA"/>
</dbReference>
<dbReference type="OrthoDB" id="9797122at2"/>
<dbReference type="InterPro" id="IPR011250">
    <property type="entry name" value="OMP/PagP_B-barrel"/>
</dbReference>
<evidence type="ECO:0000256" key="1">
    <source>
        <dbReference type="SAM" id="SignalP"/>
    </source>
</evidence>
<comment type="caution">
    <text evidence="2">The sequence shown here is derived from an EMBL/GenBank/DDBJ whole genome shotgun (WGS) entry which is preliminary data.</text>
</comment>
<dbReference type="Proteomes" id="UP000246278">
    <property type="component" value="Unassembled WGS sequence"/>
</dbReference>
<feature type="chain" id="PRO_5016278401" evidence="1">
    <location>
        <begin position="25"/>
        <end position="202"/>
    </location>
</feature>
<keyword evidence="3" id="KW-1185">Reference proteome</keyword>
<name>A0A317T3X8_9CHLB</name>
<evidence type="ECO:0000313" key="2">
    <source>
        <dbReference type="EMBL" id="PWW81489.1"/>
    </source>
</evidence>
<feature type="signal peptide" evidence="1">
    <location>
        <begin position="1"/>
        <end position="24"/>
    </location>
</feature>